<dbReference type="EMBL" id="JAUSXB010000001">
    <property type="protein sequence ID" value="MDQ0675230.1"/>
    <property type="molecule type" value="Genomic_DNA"/>
</dbReference>
<organism evidence="4 5">
    <name type="scientific">Pseudarthrobacter siccitolerans</name>
    <dbReference type="NCBI Taxonomy" id="861266"/>
    <lineage>
        <taxon>Bacteria</taxon>
        <taxon>Bacillati</taxon>
        <taxon>Actinomycetota</taxon>
        <taxon>Actinomycetes</taxon>
        <taxon>Micrococcales</taxon>
        <taxon>Micrococcaceae</taxon>
        <taxon>Pseudarthrobacter</taxon>
    </lineage>
</organism>
<evidence type="ECO:0000256" key="2">
    <source>
        <dbReference type="SAM" id="MobiDB-lite"/>
    </source>
</evidence>
<dbReference type="Gene3D" id="1.10.260.40">
    <property type="entry name" value="lambda repressor-like DNA-binding domains"/>
    <property type="match status" value="1"/>
</dbReference>
<sequence length="209" mass="21685">MDKSTSALAAAIGGRVRQERQARGWTLDQLAEATGVSRRMVVNVEQGAANPSVGTLLRISDALGIGLPALVDSPRPKPVTVTRSGDGAALWSSPAGGRGVLVAGTGTPDVVELWDWTLEPGDQHESEAHAPGTKELLQVREGSITVVVGDESFVLNPGDAVSFPGDTQHSYANPCGDPARFSLAVFEPGVGSGHRPETNSEAPKDSEGN</sequence>
<dbReference type="Pfam" id="PF01381">
    <property type="entry name" value="HTH_3"/>
    <property type="match status" value="1"/>
</dbReference>
<dbReference type="PANTHER" id="PTHR46797">
    <property type="entry name" value="HTH-TYPE TRANSCRIPTIONAL REGULATOR"/>
    <property type="match status" value="1"/>
</dbReference>
<gene>
    <name evidence="4" type="ORF">QFZ36_002791</name>
</gene>
<dbReference type="SUPFAM" id="SSF47413">
    <property type="entry name" value="lambda repressor-like DNA-binding domains"/>
    <property type="match status" value="1"/>
</dbReference>
<accession>A0ABU0PMQ7</accession>
<dbReference type="InterPro" id="IPR010982">
    <property type="entry name" value="Lambda_DNA-bd_dom_sf"/>
</dbReference>
<keyword evidence="5" id="KW-1185">Reference proteome</keyword>
<dbReference type="SUPFAM" id="SSF51182">
    <property type="entry name" value="RmlC-like cupins"/>
    <property type="match status" value="1"/>
</dbReference>
<dbReference type="CDD" id="cd02209">
    <property type="entry name" value="cupin_XRE_C"/>
    <property type="match status" value="1"/>
</dbReference>
<feature type="compositionally biased region" description="Basic and acidic residues" evidence="2">
    <location>
        <begin position="194"/>
        <end position="209"/>
    </location>
</feature>
<dbReference type="SMART" id="SM00530">
    <property type="entry name" value="HTH_XRE"/>
    <property type="match status" value="1"/>
</dbReference>
<dbReference type="InterPro" id="IPR001387">
    <property type="entry name" value="Cro/C1-type_HTH"/>
</dbReference>
<evidence type="ECO:0000259" key="3">
    <source>
        <dbReference type="PROSITE" id="PS50943"/>
    </source>
</evidence>
<dbReference type="Gene3D" id="2.60.120.10">
    <property type="entry name" value="Jelly Rolls"/>
    <property type="match status" value="1"/>
</dbReference>
<proteinExistence type="predicted"/>
<dbReference type="InterPro" id="IPR050807">
    <property type="entry name" value="TransReg_Diox_bact_type"/>
</dbReference>
<evidence type="ECO:0000256" key="1">
    <source>
        <dbReference type="ARBA" id="ARBA00023125"/>
    </source>
</evidence>
<feature type="region of interest" description="Disordered" evidence="2">
    <location>
        <begin position="187"/>
        <end position="209"/>
    </location>
</feature>
<reference evidence="4 5" key="1">
    <citation type="submission" date="2023-07" db="EMBL/GenBank/DDBJ databases">
        <title>Comparative genomics of wheat-associated soil bacteria to identify genetic determinants of phenazine resistance.</title>
        <authorList>
            <person name="Mouncey N."/>
        </authorList>
    </citation>
    <scope>NUCLEOTIDE SEQUENCE [LARGE SCALE GENOMIC DNA]</scope>
    <source>
        <strain evidence="4 5">W1I3</strain>
    </source>
</reference>
<name>A0ABU0PMQ7_9MICC</name>
<feature type="domain" description="HTH cro/C1-type" evidence="3">
    <location>
        <begin position="16"/>
        <end position="70"/>
    </location>
</feature>
<dbReference type="RefSeq" id="WP_306637419.1">
    <property type="nucleotide sequence ID" value="NZ_JAUSXB010000001.1"/>
</dbReference>
<dbReference type="Proteomes" id="UP001236806">
    <property type="component" value="Unassembled WGS sequence"/>
</dbReference>
<evidence type="ECO:0000313" key="4">
    <source>
        <dbReference type="EMBL" id="MDQ0675230.1"/>
    </source>
</evidence>
<dbReference type="PROSITE" id="PS50943">
    <property type="entry name" value="HTH_CROC1"/>
    <property type="match status" value="1"/>
</dbReference>
<dbReference type="InterPro" id="IPR014710">
    <property type="entry name" value="RmlC-like_jellyroll"/>
</dbReference>
<protein>
    <submittedName>
        <fullName evidence="4">Transcriptional regulator with XRE-family HTH domain</fullName>
    </submittedName>
</protein>
<keyword evidence="1" id="KW-0238">DNA-binding</keyword>
<dbReference type="CDD" id="cd00093">
    <property type="entry name" value="HTH_XRE"/>
    <property type="match status" value="1"/>
</dbReference>
<dbReference type="InterPro" id="IPR011051">
    <property type="entry name" value="RmlC_Cupin_sf"/>
</dbReference>
<evidence type="ECO:0000313" key="5">
    <source>
        <dbReference type="Proteomes" id="UP001236806"/>
    </source>
</evidence>
<dbReference type="PANTHER" id="PTHR46797:SF1">
    <property type="entry name" value="METHYLPHOSPHONATE SYNTHASE"/>
    <property type="match status" value="1"/>
</dbReference>
<dbReference type="Pfam" id="PF07883">
    <property type="entry name" value="Cupin_2"/>
    <property type="match status" value="1"/>
</dbReference>
<comment type="caution">
    <text evidence="4">The sequence shown here is derived from an EMBL/GenBank/DDBJ whole genome shotgun (WGS) entry which is preliminary data.</text>
</comment>
<dbReference type="InterPro" id="IPR013096">
    <property type="entry name" value="Cupin_2"/>
</dbReference>